<dbReference type="AlphaFoldDB" id="A0A218V0M9"/>
<accession>A0A218V0M9</accession>
<evidence type="ECO:0000313" key="2">
    <source>
        <dbReference type="Proteomes" id="UP000197619"/>
    </source>
</evidence>
<name>A0A218V0M9_9PASE</name>
<evidence type="ECO:0000313" key="1">
    <source>
        <dbReference type="EMBL" id="OWK59563.1"/>
    </source>
</evidence>
<comment type="caution">
    <text evidence="1">The sequence shown here is derived from an EMBL/GenBank/DDBJ whole genome shotgun (WGS) entry which is preliminary data.</text>
</comment>
<dbReference type="EMBL" id="MUZQ01000076">
    <property type="protein sequence ID" value="OWK59563.1"/>
    <property type="molecule type" value="Genomic_DNA"/>
</dbReference>
<sequence>MRSPVSCTGWEVSILILTCPTRRCILTRSTTLTPCWKPSRRLERMLPTSGRSLHSSLAWCEELGIYQLYPVWKRDS</sequence>
<reference evidence="1 2" key="1">
    <citation type="submission" date="2017-05" db="EMBL/GenBank/DDBJ databases">
        <title>Genome of assembly of the Bengalese finch, Lonchura striata domestica.</title>
        <authorList>
            <person name="Colquitt B.M."/>
            <person name="Brainard M.S."/>
        </authorList>
    </citation>
    <scope>NUCLEOTIDE SEQUENCE [LARGE SCALE GENOMIC DNA]</scope>
    <source>
        <strain evidence="1">White83orange57</strain>
    </source>
</reference>
<protein>
    <submittedName>
        <fullName evidence="1">Uncharacterized protein</fullName>
    </submittedName>
</protein>
<dbReference type="Proteomes" id="UP000197619">
    <property type="component" value="Unassembled WGS sequence"/>
</dbReference>
<keyword evidence="2" id="KW-1185">Reference proteome</keyword>
<gene>
    <name evidence="1" type="ORF">RLOC_00006735</name>
</gene>
<organism evidence="1 2">
    <name type="scientific">Lonchura striata</name>
    <name type="common">white-rumped munia</name>
    <dbReference type="NCBI Taxonomy" id="40157"/>
    <lineage>
        <taxon>Eukaryota</taxon>
        <taxon>Metazoa</taxon>
        <taxon>Chordata</taxon>
        <taxon>Craniata</taxon>
        <taxon>Vertebrata</taxon>
        <taxon>Euteleostomi</taxon>
        <taxon>Archelosauria</taxon>
        <taxon>Archosauria</taxon>
        <taxon>Dinosauria</taxon>
        <taxon>Saurischia</taxon>
        <taxon>Theropoda</taxon>
        <taxon>Coelurosauria</taxon>
        <taxon>Aves</taxon>
        <taxon>Neognathae</taxon>
        <taxon>Neoaves</taxon>
        <taxon>Telluraves</taxon>
        <taxon>Australaves</taxon>
        <taxon>Passeriformes</taxon>
        <taxon>Passeroidea</taxon>
        <taxon>Estrildidae</taxon>
        <taxon>Estrildinae</taxon>
        <taxon>Lonchura</taxon>
    </lineage>
</organism>
<proteinExistence type="predicted"/>